<dbReference type="GO" id="GO:0006401">
    <property type="term" value="P:RNA catabolic process"/>
    <property type="evidence" value="ECO:0007669"/>
    <property type="project" value="TreeGrafter"/>
</dbReference>
<dbReference type="InterPro" id="IPR033697">
    <property type="entry name" value="Ribonuclease_T2_eukaryotic"/>
</dbReference>
<keyword evidence="4" id="KW-0255">Endonuclease</keyword>
<dbReference type="InterPro" id="IPR033130">
    <property type="entry name" value="RNase_T2_His_AS_2"/>
</dbReference>
<comment type="similarity">
    <text evidence="2 8">Belongs to the RNase T2 family.</text>
</comment>
<dbReference type="VEuPathDB" id="FungiDB:CJI97_001224"/>
<organism evidence="10">
    <name type="scientific">Candidozyma auris</name>
    <name type="common">Yeast</name>
    <name type="synonym">Candida auris</name>
    <dbReference type="NCBI Taxonomy" id="498019"/>
    <lineage>
        <taxon>Eukaryota</taxon>
        <taxon>Fungi</taxon>
        <taxon>Dikarya</taxon>
        <taxon>Ascomycota</taxon>
        <taxon>Saccharomycotina</taxon>
        <taxon>Pichiomycetes</taxon>
        <taxon>Metschnikowiaceae</taxon>
        <taxon>Candidozyma</taxon>
    </lineage>
</organism>
<reference evidence="10" key="1">
    <citation type="journal article" date="2017" name="Clin. Infect. Dis.">
        <title>Simultaneous emergence of multidrug-resistant Candida auris on 3 continents confirmed by whole-genome sequencing and epidemiological analyses.</title>
        <authorList>
            <person name="Lockhart S.R."/>
            <person name="Etienne K.A."/>
            <person name="Vallabhaneni S."/>
            <person name="Farooqi J."/>
            <person name="Chowdhary A."/>
            <person name="Govender N.P."/>
            <person name="Colombo A.L."/>
            <person name="Calvo B."/>
            <person name="Cuomo C.A."/>
            <person name="Desjardins C.A."/>
            <person name="Berkow E.L."/>
            <person name="Castanheira M."/>
            <person name="Magobo R.E."/>
            <person name="Jabeen K."/>
            <person name="Asghar R.J."/>
            <person name="Meis J.F."/>
            <person name="Jackson B."/>
            <person name="Chiller T."/>
            <person name="Litvintseva A.P."/>
        </authorList>
    </citation>
    <scope>NUCLEOTIDE SEQUENCE [LARGE SCALE GENOMIC DNA]</scope>
    <source>
        <strain evidence="10">B8441</strain>
    </source>
</reference>
<evidence type="ECO:0000256" key="7">
    <source>
        <dbReference type="PIRSR" id="PIRSR633697-1"/>
    </source>
</evidence>
<comment type="subcellular location">
    <subcellularLocation>
        <location evidence="1">Vacuole lumen</location>
    </subcellularLocation>
</comment>
<dbReference type="PANTHER" id="PTHR11240:SF22">
    <property type="entry name" value="RIBONUCLEASE T2"/>
    <property type="match status" value="1"/>
</dbReference>
<reference evidence="10" key="2">
    <citation type="submission" date="2017-11" db="EMBL/GenBank/DDBJ databases">
        <title>Candida auris genome assembly and annotation.</title>
        <authorList>
            <person name="Munoz J.F."/>
            <person name="Gade L.G."/>
            <person name="Chow N.A."/>
            <person name="Litvintseva A.P."/>
            <person name="Loparev V.N."/>
            <person name="Cuomo C.A."/>
        </authorList>
    </citation>
    <scope>NUCLEOTIDE SEQUENCE</scope>
    <source>
        <strain evidence="10">B8441</strain>
    </source>
</reference>
<keyword evidence="4" id="KW-0540">Nuclease</keyword>
<dbReference type="Gene3D" id="3.90.730.10">
    <property type="entry name" value="Ribonuclease T2-like"/>
    <property type="match status" value="1"/>
</dbReference>
<feature type="active site" evidence="7">
    <location>
        <position position="172"/>
    </location>
</feature>
<name>A0A2H1A1S6_CANAR</name>
<dbReference type="CDD" id="cd01061">
    <property type="entry name" value="RNase_T2_euk"/>
    <property type="match status" value="1"/>
</dbReference>
<dbReference type="GO" id="GO:0005775">
    <property type="term" value="C:vacuolar lumen"/>
    <property type="evidence" value="ECO:0007669"/>
    <property type="project" value="UniProtKB-SubCell"/>
</dbReference>
<dbReference type="VEuPathDB" id="FungiDB:CJI96_0001260"/>
<evidence type="ECO:0000256" key="5">
    <source>
        <dbReference type="ARBA" id="ARBA00023157"/>
    </source>
</evidence>
<dbReference type="EC" id="4.6.1.19" evidence="3"/>
<keyword evidence="9" id="KW-0732">Signal</keyword>
<proteinExistence type="inferred from homology"/>
<dbReference type="VEuPathDB" id="FungiDB:CJJ09_003635"/>
<dbReference type="InterPro" id="IPR036430">
    <property type="entry name" value="RNase_T2-like_sf"/>
</dbReference>
<feature type="chain" id="PRO_5042695262" description="ribonuclease T2" evidence="9">
    <location>
        <begin position="17"/>
        <end position="291"/>
    </location>
</feature>
<protein>
    <recommendedName>
        <fullName evidence="3">ribonuclease T2</fullName>
        <ecNumber evidence="3">4.6.1.19</ecNumber>
    </recommendedName>
</protein>
<gene>
    <name evidence="10" type="ORF">B9J08_001380</name>
    <name evidence="11" type="ORF">CA7LBN_002742</name>
</gene>
<dbReference type="VEuPathDB" id="FungiDB:CJJ07_001794"/>
<dbReference type="EMBL" id="CP076751">
    <property type="protein sequence ID" value="QWW23908.1"/>
    <property type="molecule type" value="Genomic_DNA"/>
</dbReference>
<keyword evidence="5" id="KW-1015">Disulfide bond</keyword>
<feature type="active site" evidence="7">
    <location>
        <position position="168"/>
    </location>
</feature>
<keyword evidence="4" id="KW-0378">Hydrolase</keyword>
<dbReference type="VEuPathDB" id="FungiDB:QG37_06323"/>
<evidence type="ECO:0000256" key="6">
    <source>
        <dbReference type="ARBA" id="ARBA00025494"/>
    </source>
</evidence>
<dbReference type="Pfam" id="PF00445">
    <property type="entry name" value="Ribonuclease_T2"/>
    <property type="match status" value="1"/>
</dbReference>
<sequence length="291" mass="32964">MFGFFTLLSIASLAIAAPSCVCKPMLVSGLSPIDYPVHSCSGVDENNYFSCSAPGSVSQDSCCYENFGVIMQTQFWDYNENARSDKTRKRDTPSNVFTIHGLWDDLCDGSYHEFCRPELEFSDSDSLEDIIVNQFGRKDLYDVMTKYWVNTENSNVKNGGSESLWEHEYNKHGTCFNTLRPDCFSGTYKKHENAIAYFQKTVEVWEKLPTYLFLENAGITPSAEKPYSLSAIEAALEKAHGSKVYVGCRDGNLSEIWYYYHVKGNVLTGEYKPIDSLGKTHCPSEVWYLPK</sequence>
<dbReference type="AlphaFoldDB" id="A0A2H1A1S6"/>
<evidence type="ECO:0000256" key="1">
    <source>
        <dbReference type="ARBA" id="ARBA00004410"/>
    </source>
</evidence>
<accession>A0A2H1A1S6</accession>
<evidence type="ECO:0000313" key="10">
    <source>
        <dbReference type="EMBL" id="PIS56835.1"/>
    </source>
</evidence>
<comment type="function">
    <text evidence="6">Rnase which modulates cell survival under stress conditions. Released from the vacuole to the cytoplasm during stress to promote tRNA and rRNA cleavage and to activate separately a downstream pathway that promotes cell death. Involved in cell size, vacuolar morphology and growth at high temperatures and high salt concentration.</text>
</comment>
<evidence type="ECO:0000256" key="2">
    <source>
        <dbReference type="ARBA" id="ARBA00007469"/>
    </source>
</evidence>
<dbReference type="OMA" id="LWEHEYN"/>
<dbReference type="PANTHER" id="PTHR11240">
    <property type="entry name" value="RIBONUCLEASE T2"/>
    <property type="match status" value="1"/>
</dbReference>
<reference evidence="11" key="3">
    <citation type="submission" date="2021-06" db="EMBL/GenBank/DDBJ databases">
        <title>Candida auris outbreak in lebanese hospital.</title>
        <authorList>
            <person name="Finianos M."/>
        </authorList>
    </citation>
    <scope>NUCLEOTIDE SEQUENCE</scope>
    <source>
        <strain evidence="11">CA7LBN</strain>
    </source>
</reference>
<dbReference type="GO" id="GO:0005576">
    <property type="term" value="C:extracellular region"/>
    <property type="evidence" value="ECO:0007669"/>
    <property type="project" value="TreeGrafter"/>
</dbReference>
<evidence type="ECO:0000256" key="9">
    <source>
        <dbReference type="SAM" id="SignalP"/>
    </source>
</evidence>
<feature type="signal peptide" evidence="9">
    <location>
        <begin position="1"/>
        <end position="16"/>
    </location>
</feature>
<dbReference type="SUPFAM" id="SSF55895">
    <property type="entry name" value="Ribonuclease Rh-like"/>
    <property type="match status" value="1"/>
</dbReference>
<evidence type="ECO:0000256" key="8">
    <source>
        <dbReference type="RuleBase" id="RU004328"/>
    </source>
</evidence>
<dbReference type="VEuPathDB" id="FungiDB:B9J08_001380"/>
<evidence type="ECO:0000256" key="4">
    <source>
        <dbReference type="ARBA" id="ARBA00022759"/>
    </source>
</evidence>
<dbReference type="GO" id="GO:0003723">
    <property type="term" value="F:RNA binding"/>
    <property type="evidence" value="ECO:0007669"/>
    <property type="project" value="InterPro"/>
</dbReference>
<feature type="active site" evidence="7">
    <location>
        <position position="100"/>
    </location>
</feature>
<evidence type="ECO:0000256" key="3">
    <source>
        <dbReference type="ARBA" id="ARBA00012571"/>
    </source>
</evidence>
<dbReference type="EMBL" id="PEKT02000003">
    <property type="protein sequence ID" value="PIS56835.1"/>
    <property type="molecule type" value="Genomic_DNA"/>
</dbReference>
<evidence type="ECO:0000313" key="11">
    <source>
        <dbReference type="EMBL" id="QWW23908.1"/>
    </source>
</evidence>
<dbReference type="PROSITE" id="PS00531">
    <property type="entry name" value="RNASE_T2_2"/>
    <property type="match status" value="1"/>
</dbReference>
<dbReference type="InterPro" id="IPR001568">
    <property type="entry name" value="RNase_T2-like"/>
</dbReference>
<dbReference type="Proteomes" id="UP000825438">
    <property type="component" value="Chromosome III"/>
</dbReference>
<dbReference type="GO" id="GO:0033897">
    <property type="term" value="F:ribonuclease T2 activity"/>
    <property type="evidence" value="ECO:0007669"/>
    <property type="project" value="UniProtKB-EC"/>
</dbReference>